<organism evidence="1 2">
    <name type="scientific">Myceligenerans crystallogenes</name>
    <dbReference type="NCBI Taxonomy" id="316335"/>
    <lineage>
        <taxon>Bacteria</taxon>
        <taxon>Bacillati</taxon>
        <taxon>Actinomycetota</taxon>
        <taxon>Actinomycetes</taxon>
        <taxon>Micrococcales</taxon>
        <taxon>Promicromonosporaceae</taxon>
        <taxon>Myceligenerans</taxon>
    </lineage>
</organism>
<gene>
    <name evidence="1" type="ORF">GCM10009751_37030</name>
</gene>
<proteinExistence type="predicted"/>
<dbReference type="EMBL" id="BAAANL010000009">
    <property type="protein sequence ID" value="GAA1874098.1"/>
    <property type="molecule type" value="Genomic_DNA"/>
</dbReference>
<reference evidence="1 2" key="1">
    <citation type="journal article" date="2019" name="Int. J. Syst. Evol. Microbiol.">
        <title>The Global Catalogue of Microorganisms (GCM) 10K type strain sequencing project: providing services to taxonomists for standard genome sequencing and annotation.</title>
        <authorList>
            <consortium name="The Broad Institute Genomics Platform"/>
            <consortium name="The Broad Institute Genome Sequencing Center for Infectious Disease"/>
            <person name="Wu L."/>
            <person name="Ma J."/>
        </authorList>
    </citation>
    <scope>NUCLEOTIDE SEQUENCE [LARGE SCALE GENOMIC DNA]</scope>
    <source>
        <strain evidence="1 2">JCM 14326</strain>
    </source>
</reference>
<dbReference type="Proteomes" id="UP001501094">
    <property type="component" value="Unassembled WGS sequence"/>
</dbReference>
<accession>A0ABN2NMQ6</accession>
<keyword evidence="2" id="KW-1185">Reference proteome</keyword>
<evidence type="ECO:0000313" key="1">
    <source>
        <dbReference type="EMBL" id="GAA1874098.1"/>
    </source>
</evidence>
<name>A0ABN2NMQ6_9MICO</name>
<comment type="caution">
    <text evidence="1">The sequence shown here is derived from an EMBL/GenBank/DDBJ whole genome shotgun (WGS) entry which is preliminary data.</text>
</comment>
<evidence type="ECO:0000313" key="2">
    <source>
        <dbReference type="Proteomes" id="UP001501094"/>
    </source>
</evidence>
<sequence>MVMTRRTAQEIGDLREQIQVAISGLALVETAPAIRVRRRGSAVELAACELWGRIGERPAPRRLCGLPAGRGLRMQYVERAVLNTGLTFETTGPEGRGLWRHFTIQRRGHDERWFELPLLVPGAQPVTPSDTEAIEPVTIPTSIVAHAGESEIVVDGPRRRALGRRQGSFT</sequence>
<protein>
    <submittedName>
        <fullName evidence="1">Uncharacterized protein</fullName>
    </submittedName>
</protein>